<dbReference type="EMBL" id="AKMW01000076">
    <property type="protein sequence ID" value="EIQ03884.1"/>
    <property type="molecule type" value="Genomic_DNA"/>
</dbReference>
<evidence type="ECO:0000313" key="1">
    <source>
        <dbReference type="EMBL" id="EIQ03884.1"/>
    </source>
</evidence>
<organism evidence="1 2">
    <name type="scientific">Shigella flexneri CCH060</name>
    <dbReference type="NCBI Taxonomy" id="754091"/>
    <lineage>
        <taxon>Bacteria</taxon>
        <taxon>Pseudomonadati</taxon>
        <taxon>Pseudomonadota</taxon>
        <taxon>Gammaproteobacteria</taxon>
        <taxon>Enterobacterales</taxon>
        <taxon>Enterobacteriaceae</taxon>
        <taxon>Shigella</taxon>
    </lineage>
</organism>
<reference evidence="1 2" key="1">
    <citation type="submission" date="2012-03" db="EMBL/GenBank/DDBJ databases">
        <authorList>
            <person name="Rasko D."/>
            <person name="Redman J."/>
            <person name="Daugherty S.C."/>
            <person name="Tallon L."/>
            <person name="Sadzewicz L."/>
            <person name="Jones K."/>
            <person name="Santana-Cruz I."/>
            <person name="Liu X."/>
        </authorList>
    </citation>
    <scope>NUCLEOTIDE SEQUENCE [LARGE SCALE GENOMIC DNA]</scope>
    <source>
        <strain evidence="1 2">CCH060</strain>
    </source>
</reference>
<sequence length="40" mass="4665">MKPFILKRIIRSNNKITPIATMTNGMIYLAFHLLRVTSIF</sequence>
<name>A0A6N3QZD4_SHIFL</name>
<proteinExistence type="predicted"/>
<dbReference type="Proteomes" id="UP000005406">
    <property type="component" value="Unassembled WGS sequence"/>
</dbReference>
<evidence type="ECO:0000313" key="2">
    <source>
        <dbReference type="Proteomes" id="UP000005406"/>
    </source>
</evidence>
<gene>
    <name evidence="1" type="ORF">SFCCH060_4695</name>
</gene>
<comment type="caution">
    <text evidence="1">The sequence shown here is derived from an EMBL/GenBank/DDBJ whole genome shotgun (WGS) entry which is preliminary data.</text>
</comment>
<dbReference type="AlphaFoldDB" id="A0A6N3QZD4"/>
<protein>
    <submittedName>
        <fullName evidence="1">Uncharacterized protein</fullName>
    </submittedName>
</protein>
<accession>A0A6N3QZD4</accession>